<dbReference type="AlphaFoldDB" id="A0A6I4MB10"/>
<organism evidence="2 3">
    <name type="scientific">Actinomadura physcomitrii</name>
    <dbReference type="NCBI Taxonomy" id="2650748"/>
    <lineage>
        <taxon>Bacteria</taxon>
        <taxon>Bacillati</taxon>
        <taxon>Actinomycetota</taxon>
        <taxon>Actinomycetes</taxon>
        <taxon>Streptosporangiales</taxon>
        <taxon>Thermomonosporaceae</taxon>
        <taxon>Actinomadura</taxon>
    </lineage>
</organism>
<name>A0A6I4MB10_9ACTN</name>
<protein>
    <submittedName>
        <fullName evidence="2">Uncharacterized protein</fullName>
    </submittedName>
</protein>
<reference evidence="2" key="1">
    <citation type="submission" date="2019-12" db="EMBL/GenBank/DDBJ databases">
        <title>Actinomadura physcomitrii sp. nov., a novel actinomycete isolated from moss [Physcomitrium sphaericum (Ludw) Fuernr].</title>
        <authorList>
            <person name="Zhuang X."/>
        </authorList>
    </citation>
    <scope>NUCLEOTIDE SEQUENCE [LARGE SCALE GENOMIC DNA]</scope>
    <source>
        <strain evidence="2">LD22</strain>
    </source>
</reference>
<dbReference type="Proteomes" id="UP000462055">
    <property type="component" value="Unassembled WGS sequence"/>
</dbReference>
<comment type="caution">
    <text evidence="2">The sequence shown here is derived from an EMBL/GenBank/DDBJ whole genome shotgun (WGS) entry which is preliminary data.</text>
</comment>
<feature type="transmembrane region" description="Helical" evidence="1">
    <location>
        <begin position="52"/>
        <end position="71"/>
    </location>
</feature>
<keyword evidence="1" id="KW-1133">Transmembrane helix</keyword>
<keyword evidence="3" id="KW-1185">Reference proteome</keyword>
<accession>A0A6I4MB10</accession>
<dbReference type="RefSeq" id="WP_151590986.1">
    <property type="nucleotide sequence ID" value="NZ_WBMS02000002.1"/>
</dbReference>
<dbReference type="EMBL" id="WBMS02000002">
    <property type="protein sequence ID" value="MVZ99305.1"/>
    <property type="molecule type" value="Genomic_DNA"/>
</dbReference>
<evidence type="ECO:0000256" key="1">
    <source>
        <dbReference type="SAM" id="Phobius"/>
    </source>
</evidence>
<sequence>MNDPKSYDGLSSFVFMLGVYAGVVPFVSKLFGWEPDGPKRLLIVAGRLPSPAWWLVSLLAVVVAFALLCWIDSAKKRRFPGS</sequence>
<evidence type="ECO:0000313" key="2">
    <source>
        <dbReference type="EMBL" id="MVZ99305.1"/>
    </source>
</evidence>
<keyword evidence="1" id="KW-0472">Membrane</keyword>
<keyword evidence="1" id="KW-0812">Transmembrane</keyword>
<feature type="transmembrane region" description="Helical" evidence="1">
    <location>
        <begin position="12"/>
        <end position="32"/>
    </location>
</feature>
<proteinExistence type="predicted"/>
<gene>
    <name evidence="2" type="ORF">F8568_002660</name>
</gene>
<evidence type="ECO:0000313" key="3">
    <source>
        <dbReference type="Proteomes" id="UP000462055"/>
    </source>
</evidence>